<gene>
    <name evidence="2" type="ORF">SAMN05443638_10545</name>
</gene>
<name>A0A1M4UIZ9_9CLOT</name>
<protein>
    <submittedName>
        <fullName evidence="2">FHIPEP family protein</fullName>
    </submittedName>
</protein>
<keyword evidence="3" id="KW-1185">Reference proteome</keyword>
<feature type="transmembrane region" description="Helical" evidence="1">
    <location>
        <begin position="112"/>
        <end position="134"/>
    </location>
</feature>
<dbReference type="GO" id="GO:0009306">
    <property type="term" value="P:protein secretion"/>
    <property type="evidence" value="ECO:0007669"/>
    <property type="project" value="InterPro"/>
</dbReference>
<feature type="transmembrane region" description="Helical" evidence="1">
    <location>
        <begin position="62"/>
        <end position="82"/>
    </location>
</feature>
<sequence>MEAKSSRFKLKNNLDVLVAFGVVGIVMMIIIPLPPWMLDILLALNITISIVIILITMFTTNVLQLSVFPTLLLVTTLFRLGLNISSTRLILTDGAAGEIIQAFGEFVIRGNYVVGIIIFLIIIVIQFVVITNGAGRVSEVAARFTLDAMPGKQMSIDADLNAGLIDEMTAKQRRNDLQAEADSMVLWMVLLSSLKEMP</sequence>
<dbReference type="Pfam" id="PF00771">
    <property type="entry name" value="FHIPEP"/>
    <property type="match status" value="1"/>
</dbReference>
<evidence type="ECO:0000313" key="2">
    <source>
        <dbReference type="EMBL" id="SHE56677.1"/>
    </source>
</evidence>
<dbReference type="PANTHER" id="PTHR30161">
    <property type="entry name" value="FLAGELLAR EXPORT PROTEIN, MEMBRANE FLHA SUBUNIT-RELATED"/>
    <property type="match status" value="1"/>
</dbReference>
<dbReference type="Proteomes" id="UP000184035">
    <property type="component" value="Unassembled WGS sequence"/>
</dbReference>
<keyword evidence="1" id="KW-0472">Membrane</keyword>
<evidence type="ECO:0000313" key="3">
    <source>
        <dbReference type="Proteomes" id="UP000184035"/>
    </source>
</evidence>
<dbReference type="InterPro" id="IPR001712">
    <property type="entry name" value="T3SS_FHIPEP"/>
</dbReference>
<dbReference type="GO" id="GO:0044780">
    <property type="term" value="P:bacterial-type flagellum assembly"/>
    <property type="evidence" value="ECO:0007669"/>
    <property type="project" value="TreeGrafter"/>
</dbReference>
<dbReference type="PRINTS" id="PR00949">
    <property type="entry name" value="TYPE3IMAPROT"/>
</dbReference>
<dbReference type="PROSITE" id="PS00994">
    <property type="entry name" value="FHIPEP"/>
    <property type="match status" value="1"/>
</dbReference>
<dbReference type="AlphaFoldDB" id="A0A1M4UIZ9"/>
<evidence type="ECO:0000256" key="1">
    <source>
        <dbReference type="SAM" id="Phobius"/>
    </source>
</evidence>
<keyword evidence="1" id="KW-1133">Transmembrane helix</keyword>
<organism evidence="2 3">
    <name type="scientific">Clostridium fallax</name>
    <dbReference type="NCBI Taxonomy" id="1533"/>
    <lineage>
        <taxon>Bacteria</taxon>
        <taxon>Bacillati</taxon>
        <taxon>Bacillota</taxon>
        <taxon>Clostridia</taxon>
        <taxon>Eubacteriales</taxon>
        <taxon>Clostridiaceae</taxon>
        <taxon>Clostridium</taxon>
    </lineage>
</organism>
<dbReference type="GO" id="GO:0005886">
    <property type="term" value="C:plasma membrane"/>
    <property type="evidence" value="ECO:0007669"/>
    <property type="project" value="TreeGrafter"/>
</dbReference>
<dbReference type="InterPro" id="IPR025505">
    <property type="entry name" value="FHIPEP_CS"/>
</dbReference>
<feature type="transmembrane region" description="Helical" evidence="1">
    <location>
        <begin position="12"/>
        <end position="30"/>
    </location>
</feature>
<reference evidence="2 3" key="1">
    <citation type="submission" date="2016-11" db="EMBL/GenBank/DDBJ databases">
        <authorList>
            <person name="Jaros S."/>
            <person name="Januszkiewicz K."/>
            <person name="Wedrychowicz H."/>
        </authorList>
    </citation>
    <scope>NUCLEOTIDE SEQUENCE [LARGE SCALE GENOMIC DNA]</scope>
    <source>
        <strain evidence="2 3">DSM 2631</strain>
    </source>
</reference>
<feature type="transmembrane region" description="Helical" evidence="1">
    <location>
        <begin position="36"/>
        <end position="55"/>
    </location>
</feature>
<keyword evidence="1" id="KW-0812">Transmembrane</keyword>
<dbReference type="PANTHER" id="PTHR30161:SF1">
    <property type="entry name" value="FLAGELLAR BIOSYNTHESIS PROTEIN FLHA-RELATED"/>
    <property type="match status" value="1"/>
</dbReference>
<dbReference type="EMBL" id="FQVM01000005">
    <property type="protein sequence ID" value="SHE56677.1"/>
    <property type="molecule type" value="Genomic_DNA"/>
</dbReference>
<dbReference type="STRING" id="1533.SAMN05443638_10545"/>
<proteinExistence type="predicted"/>
<accession>A0A1M4UIZ9</accession>